<dbReference type="GO" id="GO:0006412">
    <property type="term" value="P:translation"/>
    <property type="evidence" value="ECO:0007669"/>
    <property type="project" value="InterPro"/>
</dbReference>
<dbReference type="NCBIfam" id="TIGR00012">
    <property type="entry name" value="L29"/>
    <property type="match status" value="1"/>
</dbReference>
<dbReference type="InterPro" id="IPR001854">
    <property type="entry name" value="Ribosomal_uL29"/>
</dbReference>
<dbReference type="EMBL" id="UINC01020910">
    <property type="protein sequence ID" value="SVA87345.1"/>
    <property type="molecule type" value="Genomic_DNA"/>
</dbReference>
<evidence type="ECO:0000256" key="5">
    <source>
        <dbReference type="ARBA" id="ARBA00035476"/>
    </source>
</evidence>
<gene>
    <name evidence="6" type="ORF">METZ01_LOCUS140199</name>
</gene>
<evidence type="ECO:0000313" key="6">
    <source>
        <dbReference type="EMBL" id="SVA87345.1"/>
    </source>
</evidence>
<dbReference type="PANTHER" id="PTHR10916">
    <property type="entry name" value="60S RIBOSOMAL PROTEIN L35/50S RIBOSOMAL PROTEIN L29"/>
    <property type="match status" value="1"/>
</dbReference>
<dbReference type="GO" id="GO:0003735">
    <property type="term" value="F:structural constituent of ribosome"/>
    <property type="evidence" value="ECO:0007669"/>
    <property type="project" value="InterPro"/>
</dbReference>
<dbReference type="InterPro" id="IPR050063">
    <property type="entry name" value="Ribosomal_protein_uL29"/>
</dbReference>
<dbReference type="AlphaFoldDB" id="A0A381ZDH4"/>
<name>A0A381ZDH4_9ZZZZ</name>
<proteinExistence type="inferred from homology"/>
<dbReference type="InterPro" id="IPR036049">
    <property type="entry name" value="Ribosomal_uL29_sf"/>
</dbReference>
<evidence type="ECO:0000256" key="1">
    <source>
        <dbReference type="ARBA" id="ARBA00009254"/>
    </source>
</evidence>
<dbReference type="PANTHER" id="PTHR10916:SF0">
    <property type="entry name" value="LARGE RIBOSOMAL SUBUNIT PROTEIN UL29C"/>
    <property type="match status" value="1"/>
</dbReference>
<accession>A0A381ZDH4</accession>
<comment type="similarity">
    <text evidence="1">Belongs to the universal ribosomal protein uL29 family.</text>
</comment>
<protein>
    <recommendedName>
        <fullName evidence="4">Large ribosomal subunit protein uL29</fullName>
    </recommendedName>
    <alternativeName>
        <fullName evidence="5">50S ribosomal protein L29</fullName>
    </alternativeName>
</protein>
<sequence>MKVSEIREWDNVEIAARLVELKEDYFRMRFQAATMTLDNPKSLQGIRRDLARLKTVLREREIKKGSENGGLS</sequence>
<evidence type="ECO:0000256" key="2">
    <source>
        <dbReference type="ARBA" id="ARBA00022980"/>
    </source>
</evidence>
<dbReference type="SUPFAM" id="SSF46561">
    <property type="entry name" value="Ribosomal protein L29 (L29p)"/>
    <property type="match status" value="1"/>
</dbReference>
<dbReference type="CDD" id="cd00427">
    <property type="entry name" value="Ribosomal_L29_HIP"/>
    <property type="match status" value="1"/>
</dbReference>
<evidence type="ECO:0000256" key="3">
    <source>
        <dbReference type="ARBA" id="ARBA00023274"/>
    </source>
</evidence>
<dbReference type="Pfam" id="PF00831">
    <property type="entry name" value="Ribosomal_L29"/>
    <property type="match status" value="1"/>
</dbReference>
<dbReference type="FunFam" id="1.10.287.310:FF:000001">
    <property type="entry name" value="50S ribosomal protein L29"/>
    <property type="match status" value="1"/>
</dbReference>
<dbReference type="HAMAP" id="MF_00374">
    <property type="entry name" value="Ribosomal_uL29"/>
    <property type="match status" value="1"/>
</dbReference>
<organism evidence="6">
    <name type="scientific">marine metagenome</name>
    <dbReference type="NCBI Taxonomy" id="408172"/>
    <lineage>
        <taxon>unclassified sequences</taxon>
        <taxon>metagenomes</taxon>
        <taxon>ecological metagenomes</taxon>
    </lineage>
</organism>
<keyword evidence="3" id="KW-0687">Ribonucleoprotein</keyword>
<keyword evidence="2" id="KW-0689">Ribosomal protein</keyword>
<reference evidence="6" key="1">
    <citation type="submission" date="2018-05" db="EMBL/GenBank/DDBJ databases">
        <authorList>
            <person name="Lanie J.A."/>
            <person name="Ng W.-L."/>
            <person name="Kazmierczak K.M."/>
            <person name="Andrzejewski T.M."/>
            <person name="Davidsen T.M."/>
            <person name="Wayne K.J."/>
            <person name="Tettelin H."/>
            <person name="Glass J.I."/>
            <person name="Rusch D."/>
            <person name="Podicherti R."/>
            <person name="Tsui H.-C.T."/>
            <person name="Winkler M.E."/>
        </authorList>
    </citation>
    <scope>NUCLEOTIDE SEQUENCE</scope>
</reference>
<dbReference type="GO" id="GO:0022625">
    <property type="term" value="C:cytosolic large ribosomal subunit"/>
    <property type="evidence" value="ECO:0007669"/>
    <property type="project" value="TreeGrafter"/>
</dbReference>
<dbReference type="Gene3D" id="1.10.287.310">
    <property type="match status" value="1"/>
</dbReference>
<evidence type="ECO:0000256" key="4">
    <source>
        <dbReference type="ARBA" id="ARBA00035204"/>
    </source>
</evidence>